<dbReference type="EMBL" id="KB320904">
    <property type="protein sequence ID" value="ELW58339.1"/>
    <property type="molecule type" value="Genomic_DNA"/>
</dbReference>
<protein>
    <submittedName>
        <fullName evidence="2">Uncharacterized protein</fullName>
    </submittedName>
</protein>
<evidence type="ECO:0000256" key="1">
    <source>
        <dbReference type="SAM" id="MobiDB-lite"/>
    </source>
</evidence>
<keyword evidence="3" id="KW-1185">Reference proteome</keyword>
<evidence type="ECO:0000313" key="2">
    <source>
        <dbReference type="EMBL" id="ELW58339.1"/>
    </source>
</evidence>
<proteinExistence type="predicted"/>
<reference evidence="3" key="1">
    <citation type="submission" date="2012-07" db="EMBL/GenBank/DDBJ databases">
        <title>Genome of the Chinese tree shrew, a rising model animal genetically related to primates.</title>
        <authorList>
            <person name="Zhang G."/>
            <person name="Fan Y."/>
            <person name="Yao Y."/>
            <person name="Huang Z."/>
        </authorList>
    </citation>
    <scope>NUCLEOTIDE SEQUENCE [LARGE SCALE GENOMIC DNA]</scope>
</reference>
<accession>L9K720</accession>
<name>L9K720_TUPCH</name>
<sequence>MTEAGYRVLSLAREKRGWERAHRPHGAKASFGDRRSPQRASGQKLLITLSELPFSPRLSAPFLQEIRRQELRPGQVSFTALSTVDAPYCSLY</sequence>
<gene>
    <name evidence="2" type="ORF">TREES_T100007828</name>
</gene>
<organism evidence="2 3">
    <name type="scientific">Tupaia chinensis</name>
    <name type="common">Chinese tree shrew</name>
    <name type="synonym">Tupaia belangeri chinensis</name>
    <dbReference type="NCBI Taxonomy" id="246437"/>
    <lineage>
        <taxon>Eukaryota</taxon>
        <taxon>Metazoa</taxon>
        <taxon>Chordata</taxon>
        <taxon>Craniata</taxon>
        <taxon>Vertebrata</taxon>
        <taxon>Euteleostomi</taxon>
        <taxon>Mammalia</taxon>
        <taxon>Eutheria</taxon>
        <taxon>Euarchontoglires</taxon>
        <taxon>Scandentia</taxon>
        <taxon>Tupaiidae</taxon>
        <taxon>Tupaia</taxon>
    </lineage>
</organism>
<feature type="region of interest" description="Disordered" evidence="1">
    <location>
        <begin position="17"/>
        <end position="39"/>
    </location>
</feature>
<dbReference type="AlphaFoldDB" id="L9K720"/>
<dbReference type="InParanoid" id="L9K720"/>
<dbReference type="Proteomes" id="UP000011518">
    <property type="component" value="Unassembled WGS sequence"/>
</dbReference>
<reference evidence="3" key="2">
    <citation type="journal article" date="2013" name="Nat. Commun.">
        <title>Genome of the Chinese tree shrew.</title>
        <authorList>
            <person name="Fan Y."/>
            <person name="Huang Z.Y."/>
            <person name="Cao C.C."/>
            <person name="Chen C.S."/>
            <person name="Chen Y.X."/>
            <person name="Fan D.D."/>
            <person name="He J."/>
            <person name="Hou H.L."/>
            <person name="Hu L."/>
            <person name="Hu X.T."/>
            <person name="Jiang X.T."/>
            <person name="Lai R."/>
            <person name="Lang Y.S."/>
            <person name="Liang B."/>
            <person name="Liao S.G."/>
            <person name="Mu D."/>
            <person name="Ma Y.Y."/>
            <person name="Niu Y.Y."/>
            <person name="Sun X.Q."/>
            <person name="Xia J.Q."/>
            <person name="Xiao J."/>
            <person name="Xiong Z.Q."/>
            <person name="Xu L."/>
            <person name="Yang L."/>
            <person name="Zhang Y."/>
            <person name="Zhao W."/>
            <person name="Zhao X.D."/>
            <person name="Zheng Y.T."/>
            <person name="Zhou J.M."/>
            <person name="Zhu Y.B."/>
            <person name="Zhang G.J."/>
            <person name="Wang J."/>
            <person name="Yao Y.G."/>
        </authorList>
    </citation>
    <scope>NUCLEOTIDE SEQUENCE [LARGE SCALE GENOMIC DNA]</scope>
</reference>
<evidence type="ECO:0000313" key="3">
    <source>
        <dbReference type="Proteomes" id="UP000011518"/>
    </source>
</evidence>